<name>A0A1I7ZR21_9BILA</name>
<protein>
    <submittedName>
        <fullName evidence="3">Ras-associating domain-containing protein</fullName>
    </submittedName>
</protein>
<sequence>MSRQNSFKADYGKNGVVQFLGLMSSCPVLYEANATEIETLTWDQSEAFNEMMEELGYALHLSDGETIDQYQLWKCWKNLRRSALAGKPPRCWRDHLKFLEPLRDARLNARAARLSATPRHAPEEGRQSTIPFYEEPMVDVANFPHPHFQSNFPDVLEPETAAAQPPTSDFVHGGEGYSGQLHDAHPQEDHAAPSHRVLPHFRKPVMLSHLQMPILV</sequence>
<evidence type="ECO:0000256" key="1">
    <source>
        <dbReference type="SAM" id="MobiDB-lite"/>
    </source>
</evidence>
<dbReference type="PROSITE" id="PS51257">
    <property type="entry name" value="PROKAR_LIPOPROTEIN"/>
    <property type="match status" value="1"/>
</dbReference>
<reference evidence="3" key="1">
    <citation type="submission" date="2016-11" db="UniProtKB">
        <authorList>
            <consortium name="WormBaseParasite"/>
        </authorList>
    </citation>
    <scope>IDENTIFICATION</scope>
</reference>
<feature type="compositionally biased region" description="Basic and acidic residues" evidence="1">
    <location>
        <begin position="182"/>
        <end position="192"/>
    </location>
</feature>
<dbReference type="AlphaFoldDB" id="A0A1I7ZR21"/>
<dbReference type="Proteomes" id="UP000095287">
    <property type="component" value="Unplaced"/>
</dbReference>
<organism evidence="2 3">
    <name type="scientific">Steinernema glaseri</name>
    <dbReference type="NCBI Taxonomy" id="37863"/>
    <lineage>
        <taxon>Eukaryota</taxon>
        <taxon>Metazoa</taxon>
        <taxon>Ecdysozoa</taxon>
        <taxon>Nematoda</taxon>
        <taxon>Chromadorea</taxon>
        <taxon>Rhabditida</taxon>
        <taxon>Tylenchina</taxon>
        <taxon>Panagrolaimomorpha</taxon>
        <taxon>Strongyloidoidea</taxon>
        <taxon>Steinernematidae</taxon>
        <taxon>Steinernema</taxon>
    </lineage>
</organism>
<proteinExistence type="predicted"/>
<evidence type="ECO:0000313" key="3">
    <source>
        <dbReference type="WBParaSite" id="L893_g28690.t1"/>
    </source>
</evidence>
<feature type="region of interest" description="Disordered" evidence="1">
    <location>
        <begin position="160"/>
        <end position="193"/>
    </location>
</feature>
<keyword evidence="2" id="KW-1185">Reference proteome</keyword>
<dbReference type="WBParaSite" id="L893_g28690.t1">
    <property type="protein sequence ID" value="L893_g28690.t1"/>
    <property type="gene ID" value="L893_g28690"/>
</dbReference>
<evidence type="ECO:0000313" key="2">
    <source>
        <dbReference type="Proteomes" id="UP000095287"/>
    </source>
</evidence>
<accession>A0A1I7ZR21</accession>